<dbReference type="InterPro" id="IPR036514">
    <property type="entry name" value="SGNH_hydro_sf"/>
</dbReference>
<feature type="domain" description="SGNH hydrolase-type esterase" evidence="2">
    <location>
        <begin position="28"/>
        <end position="206"/>
    </location>
</feature>
<name>A0A5B8M2M4_9MICO</name>
<dbReference type="PANTHER" id="PTHR30383:SF5">
    <property type="entry name" value="SGNH HYDROLASE-TYPE ESTERASE DOMAIN-CONTAINING PROTEIN"/>
    <property type="match status" value="1"/>
</dbReference>
<dbReference type="SUPFAM" id="SSF52266">
    <property type="entry name" value="SGNH hydrolase"/>
    <property type="match status" value="1"/>
</dbReference>
<reference evidence="3 4" key="1">
    <citation type="submission" date="2019-07" db="EMBL/GenBank/DDBJ databases">
        <title>Full genome sequence of Humibacter sp. WJ7-1.</title>
        <authorList>
            <person name="Im W.-T."/>
        </authorList>
    </citation>
    <scope>NUCLEOTIDE SEQUENCE [LARGE SCALE GENOMIC DNA]</scope>
    <source>
        <strain evidence="3 4">WJ7-1</strain>
    </source>
</reference>
<evidence type="ECO:0000313" key="3">
    <source>
        <dbReference type="EMBL" id="QDZ14184.1"/>
    </source>
</evidence>
<sequence length="230" mass="25857">MRVCDRESARGMTGDRAMESDGTGTIVFAGDSITEAERDNSPGSLGRGYVRMVANELPGMRVVNVGVGGRRARNVRQHWDAEILDQTPVLASVLIGVNDTRHRYTQHETTSAPSYRSDLDAIVRMSLSRNVEIVIMEHFILPLSDEIARWRAEDLEEKIEVARAVAREHNVLFVPLDDALRREATVEGTESVAPDGIHPTERGHRLIAERWLEVVLPRLKKELSMNQKNR</sequence>
<dbReference type="Proteomes" id="UP000320216">
    <property type="component" value="Chromosome"/>
</dbReference>
<gene>
    <name evidence="3" type="ORF">FPZ11_04800</name>
</gene>
<proteinExistence type="predicted"/>
<dbReference type="AlphaFoldDB" id="A0A5B8M2M4"/>
<feature type="region of interest" description="Disordered" evidence="1">
    <location>
        <begin position="1"/>
        <end position="20"/>
    </location>
</feature>
<dbReference type="InterPro" id="IPR013830">
    <property type="entry name" value="SGNH_hydro"/>
</dbReference>
<dbReference type="Pfam" id="PF13472">
    <property type="entry name" value="Lipase_GDSL_2"/>
    <property type="match status" value="1"/>
</dbReference>
<dbReference type="OrthoDB" id="9794725at2"/>
<organism evidence="3 4">
    <name type="scientific">Humibacter ginsenosidimutans</name>
    <dbReference type="NCBI Taxonomy" id="2599293"/>
    <lineage>
        <taxon>Bacteria</taxon>
        <taxon>Bacillati</taxon>
        <taxon>Actinomycetota</taxon>
        <taxon>Actinomycetes</taxon>
        <taxon>Micrococcales</taxon>
        <taxon>Microbacteriaceae</taxon>
        <taxon>Humibacter</taxon>
    </lineage>
</organism>
<dbReference type="InterPro" id="IPR051532">
    <property type="entry name" value="Ester_Hydrolysis_Enzymes"/>
</dbReference>
<keyword evidence="4" id="KW-1185">Reference proteome</keyword>
<dbReference type="KEGG" id="huw:FPZ11_04800"/>
<protein>
    <submittedName>
        <fullName evidence="3">GDSL family lipase</fullName>
    </submittedName>
</protein>
<evidence type="ECO:0000313" key="4">
    <source>
        <dbReference type="Proteomes" id="UP000320216"/>
    </source>
</evidence>
<accession>A0A5B8M2M4</accession>
<dbReference type="EMBL" id="CP042305">
    <property type="protein sequence ID" value="QDZ14184.1"/>
    <property type="molecule type" value="Genomic_DNA"/>
</dbReference>
<evidence type="ECO:0000259" key="2">
    <source>
        <dbReference type="Pfam" id="PF13472"/>
    </source>
</evidence>
<dbReference type="Gene3D" id="3.40.50.1110">
    <property type="entry name" value="SGNH hydrolase"/>
    <property type="match status" value="1"/>
</dbReference>
<evidence type="ECO:0000256" key="1">
    <source>
        <dbReference type="SAM" id="MobiDB-lite"/>
    </source>
</evidence>
<dbReference type="GO" id="GO:0004622">
    <property type="term" value="F:phosphatidylcholine lysophospholipase activity"/>
    <property type="evidence" value="ECO:0007669"/>
    <property type="project" value="TreeGrafter"/>
</dbReference>
<dbReference type="PANTHER" id="PTHR30383">
    <property type="entry name" value="THIOESTERASE 1/PROTEASE 1/LYSOPHOSPHOLIPASE L1"/>
    <property type="match status" value="1"/>
</dbReference>